<dbReference type="InterPro" id="IPR037171">
    <property type="entry name" value="NagB/RpiA_transferase-like"/>
</dbReference>
<accession>A0A9X2MLT9</accession>
<evidence type="ECO:0000256" key="3">
    <source>
        <dbReference type="ARBA" id="ARBA00023125"/>
    </source>
</evidence>
<dbReference type="InterPro" id="IPR007630">
    <property type="entry name" value="RNA_pol_sigma70_r4"/>
</dbReference>
<dbReference type="InterPro" id="IPR051054">
    <property type="entry name" value="SorC_transcr_regulators"/>
</dbReference>
<dbReference type="PANTHER" id="PTHR34294:SF1">
    <property type="entry name" value="TRANSCRIPTIONAL REGULATOR LSRR"/>
    <property type="match status" value="1"/>
</dbReference>
<dbReference type="RefSeq" id="WP_257490723.1">
    <property type="nucleotide sequence ID" value="NZ_JANJZL010000017.1"/>
</dbReference>
<comment type="similarity">
    <text evidence="1">Belongs to the SorC transcriptional regulatory family.</text>
</comment>
<dbReference type="PANTHER" id="PTHR34294">
    <property type="entry name" value="TRANSCRIPTIONAL REGULATOR-RELATED"/>
    <property type="match status" value="1"/>
</dbReference>
<comment type="caution">
    <text evidence="7">The sequence shown here is derived from an EMBL/GenBank/DDBJ whole genome shotgun (WGS) entry which is preliminary data.</text>
</comment>
<dbReference type="GO" id="GO:0003700">
    <property type="term" value="F:DNA-binding transcription factor activity"/>
    <property type="evidence" value="ECO:0007669"/>
    <property type="project" value="InterPro"/>
</dbReference>
<dbReference type="Proteomes" id="UP001142078">
    <property type="component" value="Unassembled WGS sequence"/>
</dbReference>
<dbReference type="GO" id="GO:0003677">
    <property type="term" value="F:DNA binding"/>
    <property type="evidence" value="ECO:0007669"/>
    <property type="project" value="UniProtKB-KW"/>
</dbReference>
<dbReference type="EMBL" id="JANJZL010000017">
    <property type="protein sequence ID" value="MCR2045400.1"/>
    <property type="molecule type" value="Genomic_DNA"/>
</dbReference>
<dbReference type="Pfam" id="PF04545">
    <property type="entry name" value="Sigma70_r4"/>
    <property type="match status" value="1"/>
</dbReference>
<keyword evidence="3" id="KW-0238">DNA-binding</keyword>
<dbReference type="SUPFAM" id="SSF100950">
    <property type="entry name" value="NagB/RpiA/CoA transferase-like"/>
    <property type="match status" value="1"/>
</dbReference>
<dbReference type="Gene3D" id="1.10.10.60">
    <property type="entry name" value="Homeodomain-like"/>
    <property type="match status" value="1"/>
</dbReference>
<dbReference type="InterPro" id="IPR007324">
    <property type="entry name" value="Sugar-bd_dom_put"/>
</dbReference>
<evidence type="ECO:0000256" key="4">
    <source>
        <dbReference type="ARBA" id="ARBA00023163"/>
    </source>
</evidence>
<dbReference type="Gene3D" id="3.40.50.1360">
    <property type="match status" value="1"/>
</dbReference>
<keyword evidence="2" id="KW-0805">Transcription regulation</keyword>
<evidence type="ECO:0000259" key="5">
    <source>
        <dbReference type="Pfam" id="PF04198"/>
    </source>
</evidence>
<dbReference type="GO" id="GO:0006352">
    <property type="term" value="P:DNA-templated transcription initiation"/>
    <property type="evidence" value="ECO:0007669"/>
    <property type="project" value="InterPro"/>
</dbReference>
<reference evidence="7" key="1">
    <citation type="submission" date="2022-07" db="EMBL/GenBank/DDBJ databases">
        <title>Enhanced cultured diversity of the mouse gut microbiota enables custom-made synthetic communities.</title>
        <authorList>
            <person name="Afrizal A."/>
        </authorList>
    </citation>
    <scope>NUCLEOTIDE SEQUENCE</scope>
    <source>
        <strain evidence="7">DSM 29482</strain>
    </source>
</reference>
<keyword evidence="8" id="KW-1185">Reference proteome</keyword>
<dbReference type="SUPFAM" id="SSF88659">
    <property type="entry name" value="Sigma3 and sigma4 domains of RNA polymerase sigma factors"/>
    <property type="match status" value="1"/>
</dbReference>
<keyword evidence="4" id="KW-0804">Transcription</keyword>
<evidence type="ECO:0000259" key="6">
    <source>
        <dbReference type="Pfam" id="PF04545"/>
    </source>
</evidence>
<name>A0A9X2MLT9_9FIRM</name>
<organism evidence="7 8">
    <name type="scientific">Anaerosalibacter massiliensis</name>
    <dbReference type="NCBI Taxonomy" id="1347392"/>
    <lineage>
        <taxon>Bacteria</taxon>
        <taxon>Bacillati</taxon>
        <taxon>Bacillota</taxon>
        <taxon>Tissierellia</taxon>
        <taxon>Tissierellales</taxon>
        <taxon>Sporanaerobacteraceae</taxon>
        <taxon>Anaerosalibacter</taxon>
    </lineage>
</organism>
<evidence type="ECO:0000313" key="8">
    <source>
        <dbReference type="Proteomes" id="UP001142078"/>
    </source>
</evidence>
<evidence type="ECO:0000256" key="2">
    <source>
        <dbReference type="ARBA" id="ARBA00023015"/>
    </source>
</evidence>
<proteinExistence type="inferred from homology"/>
<evidence type="ECO:0000313" key="7">
    <source>
        <dbReference type="EMBL" id="MCR2045400.1"/>
    </source>
</evidence>
<dbReference type="AlphaFoldDB" id="A0A9X2MLT9"/>
<protein>
    <submittedName>
        <fullName evidence="7">Sugar-binding transcriptional regulator</fullName>
    </submittedName>
</protein>
<gene>
    <name evidence="7" type="ORF">NSA23_14955</name>
</gene>
<sequence length="320" mass="35940">MNKKGYDTRLMVKCSQMYYEEHLNQGEIAEKLQISKSSVSRILSAAKKAKIIKITVNNPIKNQYIQLEKELEKRFDLKEVIVVDSMADEPEEIKKELAKASAEYLERIIKDGQTIGVTWGTTLNKIKNYINNDKKRDITFLPLVGGIGETNINIHPNSIALDLARKFKGDCKLLHAPSIVDDPVRKDMLIEDKNIQSLFKLMKDVDISLMGIGYPLLNTSTLLESGYFTMKYIKKLEELGAIADISSLFIDKYGKGDNFELNRRVIGIDLEDIKKIPLKIGIAGYVAKKRAILAALVGGYIDVLITDENTAEAILALSDK</sequence>
<feature type="domain" description="RNA polymerase sigma-70 region 4" evidence="6">
    <location>
        <begin position="16"/>
        <end position="46"/>
    </location>
</feature>
<dbReference type="InterPro" id="IPR013324">
    <property type="entry name" value="RNA_pol_sigma_r3/r4-like"/>
</dbReference>
<dbReference type="GO" id="GO:0030246">
    <property type="term" value="F:carbohydrate binding"/>
    <property type="evidence" value="ECO:0007669"/>
    <property type="project" value="InterPro"/>
</dbReference>
<evidence type="ECO:0000256" key="1">
    <source>
        <dbReference type="ARBA" id="ARBA00010466"/>
    </source>
</evidence>
<dbReference type="Pfam" id="PF04198">
    <property type="entry name" value="Sugar-bind"/>
    <property type="match status" value="1"/>
</dbReference>
<feature type="domain" description="Sugar-binding" evidence="5">
    <location>
        <begin position="64"/>
        <end position="316"/>
    </location>
</feature>